<evidence type="ECO:0000313" key="2">
    <source>
        <dbReference type="EMBL" id="OMJ88095.1"/>
    </source>
</evidence>
<protein>
    <submittedName>
        <fullName evidence="2">Uncharacterized protein</fullName>
    </submittedName>
</protein>
<dbReference type="AlphaFoldDB" id="A0A1R2CGJ4"/>
<accession>A0A1R2CGJ4</accession>
<organism evidence="2 3">
    <name type="scientific">Stentor coeruleus</name>
    <dbReference type="NCBI Taxonomy" id="5963"/>
    <lineage>
        <taxon>Eukaryota</taxon>
        <taxon>Sar</taxon>
        <taxon>Alveolata</taxon>
        <taxon>Ciliophora</taxon>
        <taxon>Postciliodesmatophora</taxon>
        <taxon>Heterotrichea</taxon>
        <taxon>Heterotrichida</taxon>
        <taxon>Stentoridae</taxon>
        <taxon>Stentor</taxon>
    </lineage>
</organism>
<dbReference type="OrthoDB" id="408373at2759"/>
<feature type="region of interest" description="Disordered" evidence="1">
    <location>
        <begin position="200"/>
        <end position="232"/>
    </location>
</feature>
<gene>
    <name evidence="2" type="ORF">SteCoe_9993</name>
</gene>
<feature type="compositionally biased region" description="Basic residues" evidence="1">
    <location>
        <begin position="48"/>
        <end position="60"/>
    </location>
</feature>
<feature type="region of interest" description="Disordered" evidence="1">
    <location>
        <begin position="35"/>
        <end position="140"/>
    </location>
</feature>
<evidence type="ECO:0000313" key="3">
    <source>
        <dbReference type="Proteomes" id="UP000187209"/>
    </source>
</evidence>
<feature type="compositionally biased region" description="Basic and acidic residues" evidence="1">
    <location>
        <begin position="108"/>
        <end position="125"/>
    </location>
</feature>
<feature type="compositionally biased region" description="Basic and acidic residues" evidence="1">
    <location>
        <begin position="222"/>
        <end position="232"/>
    </location>
</feature>
<dbReference type="EMBL" id="MPUH01000159">
    <property type="protein sequence ID" value="OMJ88095.1"/>
    <property type="molecule type" value="Genomic_DNA"/>
</dbReference>
<proteinExistence type="predicted"/>
<feature type="region of interest" description="Disordered" evidence="1">
    <location>
        <begin position="244"/>
        <end position="264"/>
    </location>
</feature>
<reference evidence="2 3" key="1">
    <citation type="submission" date="2016-11" db="EMBL/GenBank/DDBJ databases">
        <title>The macronuclear genome of Stentor coeruleus: a giant cell with tiny introns.</title>
        <authorList>
            <person name="Slabodnick M."/>
            <person name="Ruby J.G."/>
            <person name="Reiff S.B."/>
            <person name="Swart E.C."/>
            <person name="Gosai S."/>
            <person name="Prabakaran S."/>
            <person name="Witkowska E."/>
            <person name="Larue G.E."/>
            <person name="Fisher S."/>
            <person name="Freeman R.M."/>
            <person name="Gunawardena J."/>
            <person name="Chu W."/>
            <person name="Stover N.A."/>
            <person name="Gregory B.D."/>
            <person name="Nowacki M."/>
            <person name="Derisi J."/>
            <person name="Roy S.W."/>
            <person name="Marshall W.F."/>
            <person name="Sood P."/>
        </authorList>
    </citation>
    <scope>NUCLEOTIDE SEQUENCE [LARGE SCALE GENOMIC DNA]</scope>
    <source>
        <strain evidence="2">WM001</strain>
    </source>
</reference>
<sequence>MGACADREVYFERESVKELRAKMVIEYLKNTEGDVKNTRSTSTGPMRRSIKSNKNPRRTQHRDIDLESLNSRGSYKNPKSMKNNFELDLQGIESPTSKKRTSLFGFNKDPKDDDLLNNKQQEKGKGFSGIQGDAEGQNLDKNSQFTNQLLHKNEEKTSKIPIPSLDLDKNKQKTEVLKTEGSEVPDKSKQKVKKILKPEDIKFSPLRKPSEKNNQIPIITLKPDEEDKKDPKIPAMIKTDISAEGVSESIEASPGKSVFGSKGPGFDYSDGPLKKSIEKQEMSLINTSQNLENQSSSSKAHLLSIKTNRSSEKMRESVVSLELERQAIGVSLPPLKPPELKITPGSSQSIIPGRISLLVEGPAFFDENSPIKFFKMQIPHTISNIPSDLEPFHPLIIPKNYIINDYGKRPISPKVEQKKPKFKNPSTPLSDNYDDSIPIIPICDLRLSNPFDLAESLVSFPGNKAVEVYAENIQDEKEILINEEEEIIIPEDELFFGDKLQQEMDIEKNEEEKERYGADNEFVLTSPENLVMTPEIDLFARFSIPEYSPRGQDNEYEGDPNFIPLFTRAGVPEYEDDYNRSSSPLYLPKIRSESPEFNSNYNSFIVDSKRSSHLLVPNIRVFGEETSPGMLNDSVNIPDIRASLNGSGIFFKRSREHLLRRSPRKLSPELFKKNLEGKLTADEELMHSPNR</sequence>
<comment type="caution">
    <text evidence="2">The sequence shown here is derived from an EMBL/GenBank/DDBJ whole genome shotgun (WGS) entry which is preliminary data.</text>
</comment>
<keyword evidence="3" id="KW-1185">Reference proteome</keyword>
<name>A0A1R2CGJ4_9CILI</name>
<evidence type="ECO:0000256" key="1">
    <source>
        <dbReference type="SAM" id="MobiDB-lite"/>
    </source>
</evidence>
<dbReference type="Proteomes" id="UP000187209">
    <property type="component" value="Unassembled WGS sequence"/>
</dbReference>